<dbReference type="STRING" id="649761.HMPREF0973_00116"/>
<reference evidence="6 7" key="1">
    <citation type="submission" date="2009-09" db="EMBL/GenBank/DDBJ databases">
        <authorList>
            <person name="Weinstock G."/>
            <person name="Sodergren E."/>
            <person name="Clifton S."/>
            <person name="Fulton L."/>
            <person name="Fulton B."/>
            <person name="Courtney L."/>
            <person name="Fronick C."/>
            <person name="Harrison M."/>
            <person name="Strong C."/>
            <person name="Farmer C."/>
            <person name="Delahaunty K."/>
            <person name="Markovic C."/>
            <person name="Hall O."/>
            <person name="Minx P."/>
            <person name="Tomlinson C."/>
            <person name="Mitreva M."/>
            <person name="Nelson J."/>
            <person name="Hou S."/>
            <person name="Wollam A."/>
            <person name="Pepin K.H."/>
            <person name="Johnson M."/>
            <person name="Bhonagiri V."/>
            <person name="Nash W.E."/>
            <person name="Warren W."/>
            <person name="Chinwalla A."/>
            <person name="Mardis E.R."/>
            <person name="Wilson R.K."/>
        </authorList>
    </citation>
    <scope>NUCLEOTIDE SEQUENCE [LARGE SCALE GENOMIC DNA]</scope>
    <source>
        <strain evidence="6 7">F0319</strain>
    </source>
</reference>
<name>C9MKK8_9BACT</name>
<dbReference type="PANTHER" id="PTHR43751">
    <property type="entry name" value="SULFATASE"/>
    <property type="match status" value="1"/>
</dbReference>
<dbReference type="InterPro" id="IPR000917">
    <property type="entry name" value="Sulfatase_N"/>
</dbReference>
<evidence type="ECO:0000256" key="1">
    <source>
        <dbReference type="ARBA" id="ARBA00008779"/>
    </source>
</evidence>
<dbReference type="Proteomes" id="UP000003327">
    <property type="component" value="Unassembled WGS sequence"/>
</dbReference>
<dbReference type="HOGENOM" id="CLU_006332_10_3_10"/>
<feature type="transmembrane region" description="Helical" evidence="4">
    <location>
        <begin position="21"/>
        <end position="38"/>
    </location>
</feature>
<evidence type="ECO:0000256" key="2">
    <source>
        <dbReference type="ARBA" id="ARBA00022801"/>
    </source>
</evidence>
<organism evidence="6 7">
    <name type="scientific">Prevotella veroralis F0319</name>
    <dbReference type="NCBI Taxonomy" id="649761"/>
    <lineage>
        <taxon>Bacteria</taxon>
        <taxon>Pseudomonadati</taxon>
        <taxon>Bacteroidota</taxon>
        <taxon>Bacteroidia</taxon>
        <taxon>Bacteroidales</taxon>
        <taxon>Prevotellaceae</taxon>
        <taxon>Prevotella</taxon>
    </lineage>
</organism>
<dbReference type="Gene3D" id="3.40.720.10">
    <property type="entry name" value="Alkaline Phosphatase, subunit A"/>
    <property type="match status" value="1"/>
</dbReference>
<dbReference type="GO" id="GO:0016787">
    <property type="term" value="F:hydrolase activity"/>
    <property type="evidence" value="ECO:0007669"/>
    <property type="project" value="UniProtKB-KW"/>
</dbReference>
<dbReference type="eggNOG" id="COG3119">
    <property type="taxonomic scope" value="Bacteria"/>
</dbReference>
<dbReference type="InterPro" id="IPR024607">
    <property type="entry name" value="Sulfatase_CS"/>
</dbReference>
<feature type="domain" description="Sulfatase N-terminal" evidence="5">
    <location>
        <begin position="118"/>
        <end position="489"/>
    </location>
</feature>
<keyword evidence="2 6" id="KW-0378">Hydrolase</keyword>
<dbReference type="InterPro" id="IPR017850">
    <property type="entry name" value="Alkaline_phosphatase_core_sf"/>
</dbReference>
<feature type="modified residue" description="3-oxoalanine (Ser)" evidence="3">
    <location>
        <position position="166"/>
    </location>
</feature>
<sequence>MQRYEVILIFKYKNPYFSNRKARFHIFYIIIFASNHIFYYRKKVLIYLITPYFFTFFVCLNPSEKIDKLSHKGAFNDTLKTIKTYMEQRLITLALLSSAMGASIPTMAQKAGKHLNKPNVIIILADDLGYGDIECYGAKNVHTPNINRLAQSGIRFTNGHAVAATSTPSRYSLLTGEYAWRREGTDVAPGNAGMIIKPSQFTMADMFKSQGYATCAIGKWHLGLGDKTGEQDWNAPLPQALGDIGFDYHYIMAATADRVPCVFIENGKVANYDPEHPIEVSYRKNFDGEPTGRDHPELLYNQHASHGHDMSIVNGIGRIGYMKGGGKALWKDENIADSILVHATRFMEQHKTEPFFMYFATNDVHVPRFPHPRFRGHNIMGVRGDAIEQFDWTVGELLRKLKELHLDDNTLVILTSDNGPVVDDGYADRAEELLHGHSPAGPFRGNKYSAFEGGTAIPLIVSWSKQVKGGEVSDALVSQIDFLSSLGSLIHATLPKGSAPDSKDYLSTLLGRNKQGRDYVIGLSSNHVLSVLTHRWRYIEPNDGSPMIQWGPKIETGNAPVPQLYDMQAEKYETHNCAAEQPEEVFKMQTILRKERAH</sequence>
<evidence type="ECO:0000256" key="3">
    <source>
        <dbReference type="PIRSR" id="PIRSR600917-52"/>
    </source>
</evidence>
<dbReference type="AlphaFoldDB" id="C9MKK8"/>
<dbReference type="EMBL" id="ACVA01000004">
    <property type="protein sequence ID" value="EEX19976.1"/>
    <property type="molecule type" value="Genomic_DNA"/>
</dbReference>
<keyword evidence="4" id="KW-0472">Membrane</keyword>
<comment type="similarity">
    <text evidence="1">Belongs to the sulfatase family.</text>
</comment>
<dbReference type="OrthoDB" id="9765065at2"/>
<dbReference type="Pfam" id="PF00884">
    <property type="entry name" value="Sulfatase"/>
    <property type="match status" value="1"/>
</dbReference>
<evidence type="ECO:0000313" key="6">
    <source>
        <dbReference type="EMBL" id="EEX19976.1"/>
    </source>
</evidence>
<protein>
    <submittedName>
        <fullName evidence="6">Arylsulfatase</fullName>
        <ecNumber evidence="6">3.1.6.-</ecNumber>
    </submittedName>
</protein>
<dbReference type="Gene3D" id="3.30.1120.10">
    <property type="match status" value="1"/>
</dbReference>
<keyword evidence="7" id="KW-1185">Reference proteome</keyword>
<dbReference type="EC" id="3.1.6.-" evidence="6"/>
<dbReference type="PROSITE" id="PS00149">
    <property type="entry name" value="SULFATASE_2"/>
    <property type="match status" value="1"/>
</dbReference>
<proteinExistence type="inferred from homology"/>
<dbReference type="InterPro" id="IPR052701">
    <property type="entry name" value="GAG_Ulvan_Degrading_Sulfatases"/>
</dbReference>
<evidence type="ECO:0000313" key="7">
    <source>
        <dbReference type="Proteomes" id="UP000003327"/>
    </source>
</evidence>
<dbReference type="SUPFAM" id="SSF53649">
    <property type="entry name" value="Alkaline phosphatase-like"/>
    <property type="match status" value="1"/>
</dbReference>
<gene>
    <name evidence="6" type="ORF">HMPREF0973_00116</name>
</gene>
<comment type="caution">
    <text evidence="6">The sequence shown here is derived from an EMBL/GenBank/DDBJ whole genome shotgun (WGS) entry which is preliminary data.</text>
</comment>
<feature type="transmembrane region" description="Helical" evidence="4">
    <location>
        <begin position="44"/>
        <end position="62"/>
    </location>
</feature>
<keyword evidence="4" id="KW-0812">Transmembrane</keyword>
<dbReference type="PANTHER" id="PTHR43751:SF6">
    <property type="entry name" value="N-ACETYLGALACTOSAMINE-6-O-SULFATASE"/>
    <property type="match status" value="1"/>
</dbReference>
<comment type="PTM">
    <text evidence="3">The conversion to 3-oxoalanine (also known as C-formylglycine, FGly), of a serine or cysteine residue in prokaryotes and of a cysteine residue in eukaryotes, is critical for catalytic activity.</text>
</comment>
<evidence type="ECO:0000259" key="5">
    <source>
        <dbReference type="Pfam" id="PF00884"/>
    </source>
</evidence>
<evidence type="ECO:0000256" key="4">
    <source>
        <dbReference type="SAM" id="Phobius"/>
    </source>
</evidence>
<dbReference type="PROSITE" id="PS00523">
    <property type="entry name" value="SULFATASE_1"/>
    <property type="match status" value="1"/>
</dbReference>
<feature type="transmembrane region" description="Helical" evidence="4">
    <location>
        <begin position="90"/>
        <end position="108"/>
    </location>
</feature>
<keyword evidence="4" id="KW-1133">Transmembrane helix</keyword>
<accession>C9MKK8</accession>